<evidence type="ECO:0000259" key="6">
    <source>
        <dbReference type="PROSITE" id="PS50865"/>
    </source>
</evidence>
<feature type="domain" description="Reverse transcriptase" evidence="7">
    <location>
        <begin position="621"/>
        <end position="873"/>
    </location>
</feature>
<evidence type="ECO:0000313" key="9">
    <source>
        <dbReference type="Proteomes" id="UP000436088"/>
    </source>
</evidence>
<dbReference type="FunFam" id="6.10.140.2220:FF:000006">
    <property type="entry name" value="Ubiquitin carboxyl-terminal hydrolase 15"/>
    <property type="match status" value="1"/>
</dbReference>
<dbReference type="InterPro" id="IPR043502">
    <property type="entry name" value="DNA/RNA_pol_sf"/>
</dbReference>
<dbReference type="EMBL" id="VEPZ02000433">
    <property type="protein sequence ID" value="KAE8725004.1"/>
    <property type="molecule type" value="Genomic_DNA"/>
</dbReference>
<dbReference type="PROSITE" id="PS50878">
    <property type="entry name" value="RT_POL"/>
    <property type="match status" value="1"/>
</dbReference>
<dbReference type="PANTHER" id="PTHR31110">
    <property type="entry name" value="PESTICIDAL CRYSTAL CRY8BA PROTEIN"/>
    <property type="match status" value="1"/>
</dbReference>
<sequence length="1665" mass="186020">MFDGRSLFHRESVRDGDVLESMCIGKIRRARIWRLRWMPICNRRKWRLSVARQAEIQRLLILASEETARAELEATVGYGAVSISWNYHQCAVCYCPATTRCARCKAVRYCSPKCQIIYWRRGHKEECYPPPIVAHQIHDEGGDYVQKVIEQDQYGDGYENKGKLDAKLTRTSSKESALFNSKTGLALLSSSSSSAVLHGKDDDAKVELHADGEGLNSASESSSASFSGFSSSAAGSESSDDVSMCESISSNEPDKLDSSFSADANLDTFWTSSVVNNLDQTNPSSPKIVRLVDSGSIVEGSRLSSGFWDRTLKSVPSTNVADNESFNSYHKKGGKGASLDSGSSLHFSFTLSGNASSSHPHSSNVKDAKLDDAPQVANTSGHAKLSDGVTLSDNVGLDSLNVRNSKSSNSGWANQVECGSNNISHAAKPKEAISTDVPLVSFEKSGSTAFINGPSNASHTFKSSDAYSYNARVLVVSSVKSGKTNGVHAKCCEITSEDLKCPNTINLELVMRMRRNALNALNIRGNVIQEPSVIKTTIRDHFFKNFNEHSNLEVDEIRLNFPSISVEQNLCLEKEFTEEEVWETLQSCDSNKAPGPDGLNLGFFKRFWPVLKVDIMKFFHDFYLGKDWEHGVNHTFITLIPKVANIGGLDDFRPISLVGGLYKIISKCLSRRLRGCISDIFSPTQFAFIPGRHILDFSLIANEGVDYWRKHGLKGCVFKVDFKKAYDSVEWSILFKIMEKMGFGSRWRGWIKQCVTTASVSVLVNGVPSEEFLMTKGLRQGCSLSPLLFNLVGEVLNLLIRRSVSQGLFSGMVIGREQGELLEWATSIGCSIGRFPSEYLGLPLGATRNSAAIWKPVINNFFNKLTGWRAASLSLAGRLVLIKASEGGLGVLNLNLMNRALLGKWTWRFANDRDAVWREVVCAKYRLDSSVLTLDSKFGKLSEFGEYISSVWTWDVKFRRTLHAWELEQWSNLLAIISNFSLSLDFPDRVLWKGTEDGVFTVRSAVNLCSSETLGLDEIGTDTSCSFPDSLGDELIVEVQDSKGKHLGRILVQVAAAAEDLTDKLRWWSIYREPEHEPVGKLQLYIYYSTSDDNSHLKCGSVAETVAYDLFLEVAMKVWHLYIFYRYLSYVMDVATPTADCLGLVHELLVPVVMKGHTKGALTHQENRVLGETKDQIEQILSLVFENYKSLDESSFSGIMDVFKPATGLAAPALEPAVKLYTLLHDILSPEAQTNLCHYFQAAARNRSRRHLAETDEFVTTNDEPNFLDPFSVSTAYQNMACRNIKNEILTDTEIHNQHILPTSIYSIELCSRLRAFLLACPPSGPSPPVVELIIETADFQRDLSSWNISHVKDGVKWSGVRTQHSTTFIDEMYEQLKETLSDYEIIICRWPEYIFVLENVCHLLLIFFLRVCASERPFSYFDVEKAIAEALDKQYADVVSPLKENLVPKKFSVKYIQKLTKRSVCSYTVPDELGILLNSMKRVLDVLRPKIDTQFKSWGSCIPDGGNTAPGERLSEVMVMLRTKFRGYLQAVVEKLADNDGTRCSRLLGKPEIINHGTKVLELLYLVDRSQYVHPVMLNQILNNTNRSIVIQYKNTTFPFDNLNSASNFRNHGSSQTHCAIALYSASALDQATTFCVLLLQVIRFPPTKVQYSVVNFRLSKDLA</sequence>
<evidence type="ECO:0000256" key="4">
    <source>
        <dbReference type="PROSITE-ProRule" id="PRU00134"/>
    </source>
</evidence>
<keyword evidence="9" id="KW-1185">Reference proteome</keyword>
<evidence type="ECO:0000259" key="7">
    <source>
        <dbReference type="PROSITE" id="PS50878"/>
    </source>
</evidence>
<dbReference type="Pfam" id="PF01753">
    <property type="entry name" value="zf-MYND"/>
    <property type="match status" value="1"/>
</dbReference>
<dbReference type="SUPFAM" id="SSF56672">
    <property type="entry name" value="DNA/RNA polymerases"/>
    <property type="match status" value="1"/>
</dbReference>
<evidence type="ECO:0000313" key="8">
    <source>
        <dbReference type="EMBL" id="KAE8725004.1"/>
    </source>
</evidence>
<feature type="domain" description="MYND-type" evidence="6">
    <location>
        <begin position="90"/>
        <end position="127"/>
    </location>
</feature>
<protein>
    <submittedName>
        <fullName evidence="8">RNF214 protein</fullName>
    </submittedName>
</protein>
<proteinExistence type="predicted"/>
<evidence type="ECO:0000256" key="3">
    <source>
        <dbReference type="ARBA" id="ARBA00022833"/>
    </source>
</evidence>
<reference evidence="8" key="1">
    <citation type="submission" date="2019-09" db="EMBL/GenBank/DDBJ databases">
        <title>Draft genome information of white flower Hibiscus syriacus.</title>
        <authorList>
            <person name="Kim Y.-M."/>
        </authorList>
    </citation>
    <scope>NUCLEOTIDE SEQUENCE [LARGE SCALE GENOMIC DNA]</scope>
    <source>
        <strain evidence="8">YM2019G1</strain>
    </source>
</reference>
<dbReference type="Proteomes" id="UP000436088">
    <property type="component" value="Unassembled WGS sequence"/>
</dbReference>
<evidence type="ECO:0000256" key="1">
    <source>
        <dbReference type="ARBA" id="ARBA00022723"/>
    </source>
</evidence>
<keyword evidence="2 4" id="KW-0863">Zinc-finger</keyword>
<dbReference type="PANTHER" id="PTHR31110:SF2">
    <property type="entry name" value="PESTICIDAL CRYSTAL CRY8BA PROTEIN"/>
    <property type="match status" value="1"/>
</dbReference>
<evidence type="ECO:0000256" key="5">
    <source>
        <dbReference type="SAM" id="MobiDB-lite"/>
    </source>
</evidence>
<dbReference type="Gene3D" id="6.10.140.2220">
    <property type="match status" value="1"/>
</dbReference>
<dbReference type="PROSITE" id="PS50865">
    <property type="entry name" value="ZF_MYND_2"/>
    <property type="match status" value="1"/>
</dbReference>
<feature type="region of interest" description="Disordered" evidence="5">
    <location>
        <begin position="213"/>
        <end position="259"/>
    </location>
</feature>
<dbReference type="InterPro" id="IPR000477">
    <property type="entry name" value="RT_dom"/>
</dbReference>
<dbReference type="InterPro" id="IPR002893">
    <property type="entry name" value="Znf_MYND"/>
</dbReference>
<keyword evidence="1" id="KW-0479">Metal-binding</keyword>
<organism evidence="8 9">
    <name type="scientific">Hibiscus syriacus</name>
    <name type="common">Rose of Sharon</name>
    <dbReference type="NCBI Taxonomy" id="106335"/>
    <lineage>
        <taxon>Eukaryota</taxon>
        <taxon>Viridiplantae</taxon>
        <taxon>Streptophyta</taxon>
        <taxon>Embryophyta</taxon>
        <taxon>Tracheophyta</taxon>
        <taxon>Spermatophyta</taxon>
        <taxon>Magnoliopsida</taxon>
        <taxon>eudicotyledons</taxon>
        <taxon>Gunneridae</taxon>
        <taxon>Pentapetalae</taxon>
        <taxon>rosids</taxon>
        <taxon>malvids</taxon>
        <taxon>Malvales</taxon>
        <taxon>Malvaceae</taxon>
        <taxon>Malvoideae</taxon>
        <taxon>Hibiscus</taxon>
    </lineage>
</organism>
<feature type="compositionally biased region" description="Low complexity" evidence="5">
    <location>
        <begin position="217"/>
        <end position="237"/>
    </location>
</feature>
<keyword evidence="3" id="KW-0862">Zinc</keyword>
<accession>A0A6A3C8D3</accession>
<dbReference type="Pfam" id="PF00078">
    <property type="entry name" value="RVT_1"/>
    <property type="match status" value="1"/>
</dbReference>
<name>A0A6A3C8D3_HIBSY</name>
<dbReference type="SUPFAM" id="SSF144232">
    <property type="entry name" value="HIT/MYND zinc finger-like"/>
    <property type="match status" value="1"/>
</dbReference>
<dbReference type="CDD" id="cd01650">
    <property type="entry name" value="RT_nLTR_like"/>
    <property type="match status" value="1"/>
</dbReference>
<comment type="caution">
    <text evidence="8">The sequence shown here is derived from an EMBL/GenBank/DDBJ whole genome shotgun (WGS) entry which is preliminary data.</text>
</comment>
<dbReference type="GO" id="GO:0008270">
    <property type="term" value="F:zinc ion binding"/>
    <property type="evidence" value="ECO:0007669"/>
    <property type="project" value="UniProtKB-KW"/>
</dbReference>
<evidence type="ECO:0000256" key="2">
    <source>
        <dbReference type="ARBA" id="ARBA00022771"/>
    </source>
</evidence>
<gene>
    <name evidence="8" type="ORF">F3Y22_tig00009023pilonHSYRG00033</name>
</gene>